<dbReference type="SUPFAM" id="SSF55931">
    <property type="entry name" value="Glutamine synthetase/guanido kinase"/>
    <property type="match status" value="1"/>
</dbReference>
<sequence length="458" mass="50254">MAVVIYQPEFGDERQDAHNLRIVDSAERDQRFDRATELFDGLNARDVRVIALTWVDNSGITRTKSVPLRRLAHAAAHGVGASPVFDVFLFDDWIIQGRFAGGPVGDLRLHPDLDRLTVLAGQPGWAWAPADRHFQSGVPYPMDQRLQARKAQQNLADRGFAAKAGFEIEWCVGKPGTDDWVPATSGAAYGHARQVELSDYCVDVLNALDQQDVEVLQFHPEYAAGQFEVSTAPEDPVAAADTAVLVKETIRAVTIRHGLRPSFSPKVVNGGVGNGGHLHFSLWRDGTNLFEGFHDEAKQFTAGVLNHIRALCAIGCPSLASYLRLVPHTWSAPFVAWGEENRETALRLIRDNLEIKCFDLTANPYLVVAGVIAAGLDGIATQATLPEGLNVDPALLDDIARLPTSLREAVEEFEKDAVLTEAFGKELAGTIADVRRGEMERYKDASPQGIANVTRWRH</sequence>
<reference evidence="10" key="1">
    <citation type="journal article" date="2019" name="Int. J. Syst. Evol. Microbiol.">
        <title>The Global Catalogue of Microorganisms (GCM) 10K type strain sequencing project: providing services to taxonomists for standard genome sequencing and annotation.</title>
        <authorList>
            <consortium name="The Broad Institute Genomics Platform"/>
            <consortium name="The Broad Institute Genome Sequencing Center for Infectious Disease"/>
            <person name="Wu L."/>
            <person name="Ma J."/>
        </authorList>
    </citation>
    <scope>NUCLEOTIDE SEQUENCE [LARGE SCALE GENOMIC DNA]</scope>
    <source>
        <strain evidence="10">JCM 3296</strain>
    </source>
</reference>
<gene>
    <name evidence="9" type="primary">glnA3-1</name>
    <name evidence="9" type="ORF">GCM10010178_31600</name>
</gene>
<evidence type="ECO:0000259" key="7">
    <source>
        <dbReference type="PROSITE" id="PS51986"/>
    </source>
</evidence>
<dbReference type="SMART" id="SM01230">
    <property type="entry name" value="Gln-synt_C"/>
    <property type="match status" value="1"/>
</dbReference>
<organism evidence="9 10">
    <name type="scientific">Lentzea flava</name>
    <dbReference type="NCBI Taxonomy" id="103732"/>
    <lineage>
        <taxon>Bacteria</taxon>
        <taxon>Bacillati</taxon>
        <taxon>Actinomycetota</taxon>
        <taxon>Actinomycetes</taxon>
        <taxon>Pseudonocardiales</taxon>
        <taxon>Pseudonocardiaceae</taxon>
        <taxon>Lentzea</taxon>
    </lineage>
</organism>
<keyword evidence="10" id="KW-1185">Reference proteome</keyword>
<feature type="domain" description="GS beta-grasp" evidence="7">
    <location>
        <begin position="45"/>
        <end position="137"/>
    </location>
</feature>
<feature type="domain" description="GS catalytic" evidence="8">
    <location>
        <begin position="144"/>
        <end position="458"/>
    </location>
</feature>
<dbReference type="PROSITE" id="PS51986">
    <property type="entry name" value="GS_BETA_GRASP"/>
    <property type="match status" value="1"/>
</dbReference>
<evidence type="ECO:0000313" key="10">
    <source>
        <dbReference type="Proteomes" id="UP000649573"/>
    </source>
</evidence>
<dbReference type="EMBL" id="BMRE01000011">
    <property type="protein sequence ID" value="GGU37111.1"/>
    <property type="molecule type" value="Genomic_DNA"/>
</dbReference>
<comment type="similarity">
    <text evidence="1 5 6">Belongs to the glutamine synthetase family.</text>
</comment>
<dbReference type="InterPro" id="IPR014746">
    <property type="entry name" value="Gln_synth/guanido_kin_cat_dom"/>
</dbReference>
<evidence type="ECO:0000256" key="6">
    <source>
        <dbReference type="RuleBase" id="RU000384"/>
    </source>
</evidence>
<dbReference type="InterPro" id="IPR008147">
    <property type="entry name" value="Gln_synt_N"/>
</dbReference>
<dbReference type="InterPro" id="IPR008146">
    <property type="entry name" value="Gln_synth_cat_dom"/>
</dbReference>
<keyword evidence="4" id="KW-0067">ATP-binding</keyword>
<evidence type="ECO:0000313" key="9">
    <source>
        <dbReference type="EMBL" id="GGU37111.1"/>
    </source>
</evidence>
<dbReference type="Proteomes" id="UP000649573">
    <property type="component" value="Unassembled WGS sequence"/>
</dbReference>
<accession>A0ABQ2UJM9</accession>
<dbReference type="PANTHER" id="PTHR43785">
    <property type="entry name" value="GAMMA-GLUTAMYLPUTRESCINE SYNTHETASE"/>
    <property type="match status" value="1"/>
</dbReference>
<dbReference type="PANTHER" id="PTHR43785:SF12">
    <property type="entry name" value="TYPE-1 GLUTAMINE SYNTHETASE 2"/>
    <property type="match status" value="1"/>
</dbReference>
<evidence type="ECO:0000256" key="5">
    <source>
        <dbReference type="PROSITE-ProRule" id="PRU01330"/>
    </source>
</evidence>
<dbReference type="InterPro" id="IPR036651">
    <property type="entry name" value="Gln_synt_N_sf"/>
</dbReference>
<evidence type="ECO:0000259" key="8">
    <source>
        <dbReference type="PROSITE" id="PS51987"/>
    </source>
</evidence>
<dbReference type="Gene3D" id="3.30.590.10">
    <property type="entry name" value="Glutamine synthetase/guanido kinase, catalytic domain"/>
    <property type="match status" value="1"/>
</dbReference>
<name>A0ABQ2UJM9_9PSEU</name>
<evidence type="ECO:0000256" key="3">
    <source>
        <dbReference type="ARBA" id="ARBA00022741"/>
    </source>
</evidence>
<dbReference type="Pfam" id="PF00120">
    <property type="entry name" value="Gln-synt_C"/>
    <property type="match status" value="1"/>
</dbReference>
<dbReference type="SUPFAM" id="SSF54368">
    <property type="entry name" value="Glutamine synthetase, N-terminal domain"/>
    <property type="match status" value="1"/>
</dbReference>
<evidence type="ECO:0000256" key="4">
    <source>
        <dbReference type="ARBA" id="ARBA00022840"/>
    </source>
</evidence>
<proteinExistence type="inferred from homology"/>
<evidence type="ECO:0000256" key="2">
    <source>
        <dbReference type="ARBA" id="ARBA00022598"/>
    </source>
</evidence>
<dbReference type="PROSITE" id="PS51987">
    <property type="entry name" value="GS_CATALYTIC"/>
    <property type="match status" value="1"/>
</dbReference>
<keyword evidence="3" id="KW-0547">Nucleotide-binding</keyword>
<protein>
    <submittedName>
        <fullName evidence="9">Glutamine synthetase</fullName>
    </submittedName>
</protein>
<evidence type="ECO:0000256" key="1">
    <source>
        <dbReference type="ARBA" id="ARBA00009897"/>
    </source>
</evidence>
<keyword evidence="2" id="KW-0436">Ligase</keyword>
<comment type="caution">
    <text evidence="9">The sequence shown here is derived from an EMBL/GenBank/DDBJ whole genome shotgun (WGS) entry which is preliminary data.</text>
</comment>
<dbReference type="Gene3D" id="3.10.20.70">
    <property type="entry name" value="Glutamine synthetase, N-terminal domain"/>
    <property type="match status" value="1"/>
</dbReference>